<feature type="region of interest" description="Disordered" evidence="8">
    <location>
        <begin position="123"/>
        <end position="157"/>
    </location>
</feature>
<comment type="function">
    <text evidence="1 7">Catalyzes the insertion of molybdate into adenylated molybdopterin with the concomitant release of AMP.</text>
</comment>
<evidence type="ECO:0000313" key="10">
    <source>
        <dbReference type="EMBL" id="NYJ77609.1"/>
    </source>
</evidence>
<comment type="similarity">
    <text evidence="3 7">Belongs to the MoeA family.</text>
</comment>
<evidence type="ECO:0000256" key="5">
    <source>
        <dbReference type="ARBA" id="ARBA00023150"/>
    </source>
</evidence>
<dbReference type="UniPathway" id="UPA00344"/>
<dbReference type="EMBL" id="JACCFY010000001">
    <property type="protein sequence ID" value="NYJ77609.1"/>
    <property type="molecule type" value="Genomic_DNA"/>
</dbReference>
<organism evidence="10 11">
    <name type="scientific">Nesterenkonia xinjiangensis</name>
    <dbReference type="NCBI Taxonomy" id="225327"/>
    <lineage>
        <taxon>Bacteria</taxon>
        <taxon>Bacillati</taxon>
        <taxon>Actinomycetota</taxon>
        <taxon>Actinomycetes</taxon>
        <taxon>Micrococcales</taxon>
        <taxon>Micrococcaceae</taxon>
        <taxon>Nesterenkonia</taxon>
    </lineage>
</organism>
<keyword evidence="4 7" id="KW-0500">Molybdenum</keyword>
<evidence type="ECO:0000256" key="7">
    <source>
        <dbReference type="RuleBase" id="RU365090"/>
    </source>
</evidence>
<evidence type="ECO:0000256" key="2">
    <source>
        <dbReference type="ARBA" id="ARBA00005046"/>
    </source>
</evidence>
<dbReference type="AlphaFoldDB" id="A0A7Z0GKD2"/>
<dbReference type="InterPro" id="IPR001453">
    <property type="entry name" value="MoaB/Mog_dom"/>
</dbReference>
<keyword evidence="7" id="KW-0460">Magnesium</keyword>
<dbReference type="PANTHER" id="PTHR10192:SF5">
    <property type="entry name" value="GEPHYRIN"/>
    <property type="match status" value="1"/>
</dbReference>
<dbReference type="CDD" id="cd00887">
    <property type="entry name" value="MoeA"/>
    <property type="match status" value="1"/>
</dbReference>
<keyword evidence="5 7" id="KW-0501">Molybdenum cofactor biosynthesis</keyword>
<dbReference type="SUPFAM" id="SSF63882">
    <property type="entry name" value="MoeA N-terminal region -like"/>
    <property type="match status" value="1"/>
</dbReference>
<evidence type="ECO:0000256" key="8">
    <source>
        <dbReference type="SAM" id="MobiDB-lite"/>
    </source>
</evidence>
<evidence type="ECO:0000256" key="4">
    <source>
        <dbReference type="ARBA" id="ARBA00022505"/>
    </source>
</evidence>
<dbReference type="Pfam" id="PF03453">
    <property type="entry name" value="MoeA_N"/>
    <property type="match status" value="1"/>
</dbReference>
<accession>A0A7Z0GKD2</accession>
<reference evidence="10 11" key="1">
    <citation type="submission" date="2020-07" db="EMBL/GenBank/DDBJ databases">
        <title>Sequencing the genomes of 1000 actinobacteria strains.</title>
        <authorList>
            <person name="Klenk H.-P."/>
        </authorList>
    </citation>
    <scope>NUCLEOTIDE SEQUENCE [LARGE SCALE GENOMIC DNA]</scope>
    <source>
        <strain evidence="10 11">DSM 15475</strain>
    </source>
</reference>
<dbReference type="InterPro" id="IPR036688">
    <property type="entry name" value="MoeA_C_domain_IV_sf"/>
</dbReference>
<dbReference type="SMART" id="SM00852">
    <property type="entry name" value="MoCF_biosynth"/>
    <property type="match status" value="1"/>
</dbReference>
<evidence type="ECO:0000256" key="3">
    <source>
        <dbReference type="ARBA" id="ARBA00010763"/>
    </source>
</evidence>
<dbReference type="InterPro" id="IPR005111">
    <property type="entry name" value="MoeA_C_domain_IV"/>
</dbReference>
<comment type="catalytic activity">
    <reaction evidence="6">
        <text>adenylyl-molybdopterin + molybdate = Mo-molybdopterin + AMP + H(+)</text>
        <dbReference type="Rhea" id="RHEA:35047"/>
        <dbReference type="ChEBI" id="CHEBI:15378"/>
        <dbReference type="ChEBI" id="CHEBI:36264"/>
        <dbReference type="ChEBI" id="CHEBI:62727"/>
        <dbReference type="ChEBI" id="CHEBI:71302"/>
        <dbReference type="ChEBI" id="CHEBI:456215"/>
        <dbReference type="EC" id="2.10.1.1"/>
    </reaction>
</comment>
<dbReference type="InterPro" id="IPR038987">
    <property type="entry name" value="MoeA-like"/>
</dbReference>
<comment type="caution">
    <text evidence="10">The sequence shown here is derived from an EMBL/GenBank/DDBJ whole genome shotgun (WGS) entry which is preliminary data.</text>
</comment>
<comment type="pathway">
    <text evidence="2 7">Cofactor biosynthesis; molybdopterin biosynthesis.</text>
</comment>
<dbReference type="InterPro" id="IPR005110">
    <property type="entry name" value="MoeA_linker/N"/>
</dbReference>
<feature type="domain" description="MoaB/Mog" evidence="9">
    <location>
        <begin position="192"/>
        <end position="330"/>
    </location>
</feature>
<dbReference type="PANTHER" id="PTHR10192">
    <property type="entry name" value="MOLYBDOPTERIN BIOSYNTHESIS PROTEIN"/>
    <property type="match status" value="1"/>
</dbReference>
<protein>
    <recommendedName>
        <fullName evidence="7">Molybdopterin molybdenumtransferase</fullName>
        <ecNumber evidence="7">2.10.1.1</ecNumber>
    </recommendedName>
</protein>
<evidence type="ECO:0000256" key="1">
    <source>
        <dbReference type="ARBA" id="ARBA00002901"/>
    </source>
</evidence>
<dbReference type="Proteomes" id="UP000535437">
    <property type="component" value="Unassembled WGS sequence"/>
</dbReference>
<sequence>MSLTPLSDARRRAAEAAAALCGPGVDTPLDAAHGALLAAPVHALQSIPHAATSAMDGWAIRGEGPWRPHDEAPSGPGSSERTALSPVDPRPALEDGEAVAVVTGSPIPAGTTSVLRSEHARLDQGSDGHRLLHADPGSEDVEPGRHLRPSGSEAADGEVLLSSGERLTPARAAMAAVAGHDTVLIHPLPRVRLICTGEEVITSGLPGPGQVRDAFEISVPAAVAAMGGRMAGVHRVGDDASALTRRLREAIADGVGLVLTTGGTARSEADALRAALQDLGAEPLVDSVDMRPGHPAVLARVGGTLVLGLPGNPLAGFAALAALGQVALDALRGVPAEAAVGLPRSTSSQPLEGARRGLRLLPVELHDDGVGPVGHDKPHMMRGLASADAFALVPPGGLEAGATVEVLPLAWQAGSTPLSRRST</sequence>
<evidence type="ECO:0000259" key="9">
    <source>
        <dbReference type="SMART" id="SM00852"/>
    </source>
</evidence>
<feature type="compositionally biased region" description="Basic and acidic residues" evidence="8">
    <location>
        <begin position="123"/>
        <end position="133"/>
    </location>
</feature>
<feature type="region of interest" description="Disordered" evidence="8">
    <location>
        <begin position="59"/>
        <end position="91"/>
    </location>
</feature>
<dbReference type="Pfam" id="PF00994">
    <property type="entry name" value="MoCF_biosynth"/>
    <property type="match status" value="1"/>
</dbReference>
<dbReference type="InterPro" id="IPR036425">
    <property type="entry name" value="MoaB/Mog-like_dom_sf"/>
</dbReference>
<comment type="cofactor">
    <cofactor evidence="7">
        <name>Mg(2+)</name>
        <dbReference type="ChEBI" id="CHEBI:18420"/>
    </cofactor>
</comment>
<gene>
    <name evidence="10" type="ORF">HNR09_001020</name>
</gene>
<dbReference type="EC" id="2.10.1.1" evidence="7"/>
<dbReference type="GO" id="GO:0046872">
    <property type="term" value="F:metal ion binding"/>
    <property type="evidence" value="ECO:0007669"/>
    <property type="project" value="UniProtKB-UniRule"/>
</dbReference>
<dbReference type="GO" id="GO:0005829">
    <property type="term" value="C:cytosol"/>
    <property type="evidence" value="ECO:0007669"/>
    <property type="project" value="TreeGrafter"/>
</dbReference>
<proteinExistence type="inferred from homology"/>
<dbReference type="Pfam" id="PF03454">
    <property type="entry name" value="MoeA_C"/>
    <property type="match status" value="1"/>
</dbReference>
<name>A0A7Z0GKD2_9MICC</name>
<dbReference type="Gene3D" id="2.40.340.10">
    <property type="entry name" value="MoeA, C-terminal, domain IV"/>
    <property type="match status" value="1"/>
</dbReference>
<dbReference type="RefSeq" id="WP_179541066.1">
    <property type="nucleotide sequence ID" value="NZ_BAAALL010000004.1"/>
</dbReference>
<dbReference type="Gene3D" id="3.90.105.10">
    <property type="entry name" value="Molybdopterin biosynthesis moea protein, domain 2"/>
    <property type="match status" value="1"/>
</dbReference>
<dbReference type="GO" id="GO:0061599">
    <property type="term" value="F:molybdopterin molybdotransferase activity"/>
    <property type="evidence" value="ECO:0007669"/>
    <property type="project" value="UniProtKB-UniRule"/>
</dbReference>
<keyword evidence="11" id="KW-1185">Reference proteome</keyword>
<dbReference type="InterPro" id="IPR036135">
    <property type="entry name" value="MoeA_linker/N_sf"/>
</dbReference>
<evidence type="ECO:0000256" key="6">
    <source>
        <dbReference type="ARBA" id="ARBA00047317"/>
    </source>
</evidence>
<dbReference type="Gene3D" id="3.40.980.10">
    <property type="entry name" value="MoaB/Mog-like domain"/>
    <property type="match status" value="1"/>
</dbReference>
<dbReference type="SUPFAM" id="SSF53218">
    <property type="entry name" value="Molybdenum cofactor biosynthesis proteins"/>
    <property type="match status" value="1"/>
</dbReference>
<evidence type="ECO:0000313" key="11">
    <source>
        <dbReference type="Proteomes" id="UP000535437"/>
    </source>
</evidence>
<keyword evidence="7 10" id="KW-0808">Transferase</keyword>
<keyword evidence="7" id="KW-0479">Metal-binding</keyword>
<dbReference type="Gene3D" id="2.170.190.11">
    <property type="entry name" value="Molybdopterin biosynthesis moea protein, domain 3"/>
    <property type="match status" value="1"/>
</dbReference>
<dbReference type="SUPFAM" id="SSF63867">
    <property type="entry name" value="MoeA C-terminal domain-like"/>
    <property type="match status" value="1"/>
</dbReference>
<dbReference type="GO" id="GO:0006777">
    <property type="term" value="P:Mo-molybdopterin cofactor biosynthetic process"/>
    <property type="evidence" value="ECO:0007669"/>
    <property type="project" value="UniProtKB-UniRule"/>
</dbReference>